<evidence type="ECO:0000313" key="2">
    <source>
        <dbReference type="EMBL" id="CDW89320.1"/>
    </source>
</evidence>
<sequence length="194" mass="22935">MDNIAHPPQKQTSNQFDSTTQERQHKARINNNSNLILAQQEVFKNISSIDRLIAYSMNQNCQSIARTQHQQILSLLNQFKQPNIDEEHYLGKKKFLKIVKSRLEEQKLVNQDEEMQIEQEEQEEEEQYYDEEAEEEQDEEHKSQDNPEYNELMQLDARINTADLDEGDIVIRNDSDSDEQHQLLSLSDKEDEEL</sequence>
<gene>
    <name evidence="2" type="primary">Contig18642.g19809</name>
    <name evidence="2" type="ORF">STYLEM_18452</name>
</gene>
<feature type="region of interest" description="Disordered" evidence="1">
    <location>
        <begin position="110"/>
        <end position="194"/>
    </location>
</feature>
<feature type="compositionally biased region" description="Acidic residues" evidence="1">
    <location>
        <begin position="111"/>
        <end position="138"/>
    </location>
</feature>
<feature type="region of interest" description="Disordered" evidence="1">
    <location>
        <begin position="1"/>
        <end position="26"/>
    </location>
</feature>
<evidence type="ECO:0000313" key="3">
    <source>
        <dbReference type="Proteomes" id="UP000039865"/>
    </source>
</evidence>
<feature type="compositionally biased region" description="Basic and acidic residues" evidence="1">
    <location>
        <begin position="169"/>
        <end position="181"/>
    </location>
</feature>
<protein>
    <submittedName>
        <fullName evidence="2">Uncharacterized protein</fullName>
    </submittedName>
</protein>
<keyword evidence="3" id="KW-1185">Reference proteome</keyword>
<reference evidence="2 3" key="1">
    <citation type="submission" date="2014-06" db="EMBL/GenBank/DDBJ databases">
        <authorList>
            <person name="Swart Estienne"/>
        </authorList>
    </citation>
    <scope>NUCLEOTIDE SEQUENCE [LARGE SCALE GENOMIC DNA]</scope>
    <source>
        <strain evidence="2 3">130c</strain>
    </source>
</reference>
<accession>A0A078B462</accession>
<feature type="compositionally biased region" description="Polar residues" evidence="1">
    <location>
        <begin position="9"/>
        <end position="21"/>
    </location>
</feature>
<organism evidence="2 3">
    <name type="scientific">Stylonychia lemnae</name>
    <name type="common">Ciliate</name>
    <dbReference type="NCBI Taxonomy" id="5949"/>
    <lineage>
        <taxon>Eukaryota</taxon>
        <taxon>Sar</taxon>
        <taxon>Alveolata</taxon>
        <taxon>Ciliophora</taxon>
        <taxon>Intramacronucleata</taxon>
        <taxon>Spirotrichea</taxon>
        <taxon>Stichotrichia</taxon>
        <taxon>Sporadotrichida</taxon>
        <taxon>Oxytrichidae</taxon>
        <taxon>Stylonychinae</taxon>
        <taxon>Stylonychia</taxon>
    </lineage>
</organism>
<proteinExistence type="predicted"/>
<name>A0A078B462_STYLE</name>
<dbReference type="InParanoid" id="A0A078B462"/>
<dbReference type="AlphaFoldDB" id="A0A078B462"/>
<evidence type="ECO:0000256" key="1">
    <source>
        <dbReference type="SAM" id="MobiDB-lite"/>
    </source>
</evidence>
<dbReference type="Proteomes" id="UP000039865">
    <property type="component" value="Unassembled WGS sequence"/>
</dbReference>
<dbReference type="EMBL" id="CCKQ01017435">
    <property type="protein sequence ID" value="CDW89320.1"/>
    <property type="molecule type" value="Genomic_DNA"/>
</dbReference>